<reference evidence="1 2" key="1">
    <citation type="submission" date="2015-06" db="EMBL/GenBank/DDBJ databases">
        <authorList>
            <person name="Xie B.-B."/>
            <person name="Rong J.-C."/>
            <person name="Qin Q.-L."/>
            <person name="Zhang Y.-Z."/>
        </authorList>
    </citation>
    <scope>NUCLEOTIDE SEQUENCE [LARGE SCALE GENOMIC DNA]</scope>
    <source>
        <strain evidence="1 2">JCM 20779</strain>
    </source>
</reference>
<protein>
    <submittedName>
        <fullName evidence="1">Uncharacterized protein</fullName>
    </submittedName>
</protein>
<gene>
    <name evidence="1" type="ORF">PPIS_b0624</name>
</gene>
<organism evidence="1 2">
    <name type="scientific">Pseudoalteromonas piscicida</name>
    <dbReference type="NCBI Taxonomy" id="43662"/>
    <lineage>
        <taxon>Bacteria</taxon>
        <taxon>Pseudomonadati</taxon>
        <taxon>Pseudomonadota</taxon>
        <taxon>Gammaproteobacteria</taxon>
        <taxon>Alteromonadales</taxon>
        <taxon>Pseudoalteromonadaceae</taxon>
        <taxon>Pseudoalteromonas</taxon>
    </lineage>
</organism>
<proteinExistence type="predicted"/>
<sequence length="50" mass="5811">MLAHTSIVHLSRRLCGSDDYSFALVVYCSKPNRKQLQDLPFNSRPSYFTF</sequence>
<dbReference type="EMBL" id="CP011925">
    <property type="protein sequence ID" value="ATD09749.1"/>
    <property type="molecule type" value="Genomic_DNA"/>
</dbReference>
<dbReference type="Proteomes" id="UP000016521">
    <property type="component" value="Chromosome II"/>
</dbReference>
<evidence type="ECO:0000313" key="2">
    <source>
        <dbReference type="Proteomes" id="UP000016521"/>
    </source>
</evidence>
<evidence type="ECO:0000313" key="1">
    <source>
        <dbReference type="EMBL" id="ATD09749.1"/>
    </source>
</evidence>
<name>A0ABN5CND7_PSEO7</name>
<keyword evidence="2" id="KW-1185">Reference proteome</keyword>
<accession>A0ABN5CND7</accession>